<feature type="transmembrane region" description="Helical" evidence="2">
    <location>
        <begin position="53"/>
        <end position="74"/>
    </location>
</feature>
<keyword evidence="2" id="KW-1133">Transmembrane helix</keyword>
<dbReference type="Proteomes" id="UP000006469">
    <property type="component" value="Plasmid pHM100"/>
</dbReference>
<dbReference type="PATRIC" id="fig|523841.21.peg.3327"/>
<evidence type="ECO:0000313" key="9">
    <source>
        <dbReference type="Proteomes" id="UP000027075"/>
    </source>
</evidence>
<evidence type="ECO:0000313" key="3">
    <source>
        <dbReference type="EMBL" id="AFK20796.1"/>
    </source>
</evidence>
<dbReference type="EMBL" id="CP001869">
    <property type="protein sequence ID" value="AFK20796.1"/>
    <property type="molecule type" value="Genomic_DNA"/>
</dbReference>
<feature type="region of interest" description="Disordered" evidence="1">
    <location>
        <begin position="1129"/>
        <end position="1151"/>
    </location>
</feature>
<feature type="transmembrane region" description="Helical" evidence="2">
    <location>
        <begin position="95"/>
        <end position="118"/>
    </location>
</feature>
<dbReference type="GeneID" id="40158625"/>
<dbReference type="OrthoDB" id="350172at2157"/>
<reference evidence="5 8" key="3">
    <citation type="journal article" date="2014" name="PLoS Genet.">
        <title>Phylogenetically driven sequencing of extremely halophilic archaea reveals strategies for static and dynamic osmo-response.</title>
        <authorList>
            <person name="Becker E.A."/>
            <person name="Seitzer P.M."/>
            <person name="Tritt A."/>
            <person name="Larsen D."/>
            <person name="Krusor M."/>
            <person name="Yao A.I."/>
            <person name="Wu D."/>
            <person name="Madern D."/>
            <person name="Eisen J.A."/>
            <person name="Darling A.E."/>
            <person name="Facciotti M.T."/>
        </authorList>
    </citation>
    <scope>NUCLEOTIDE SEQUENCE [LARGE SCALE GENOMIC DNA]</scope>
    <source>
        <strain evidence="5">ATCC 33500</strain>
        <strain evidence="8">ATCC 33500 / DSM 1411 / JCM 8866 / NBRC 14739 / NCIMB 2177 / R-4</strain>
    </source>
</reference>
<evidence type="ECO:0000313" key="5">
    <source>
        <dbReference type="EMBL" id="ELZ97533.1"/>
    </source>
</evidence>
<feature type="region of interest" description="Disordered" evidence="1">
    <location>
        <begin position="950"/>
        <end position="981"/>
    </location>
</feature>
<feature type="transmembrane region" description="Helical" evidence="2">
    <location>
        <begin position="130"/>
        <end position="151"/>
    </location>
</feature>
<gene>
    <name evidence="3" type="ordered locus">HFX_4105</name>
    <name evidence="4" type="ORF">BM92_19290</name>
    <name evidence="5" type="ORF">C439_16483</name>
    <name evidence="6" type="ORF">E6P09_19370</name>
</gene>
<dbReference type="Proteomes" id="UP000027075">
    <property type="component" value="Plasmid HMPLAS3"/>
</dbReference>
<dbReference type="EMBL" id="CP039142">
    <property type="protein sequence ID" value="QCQ77468.1"/>
    <property type="molecule type" value="Genomic_DNA"/>
</dbReference>
<dbReference type="InterPro" id="IPR027417">
    <property type="entry name" value="P-loop_NTPase"/>
</dbReference>
<name>I3R986_HALMT</name>
<keyword evidence="8" id="KW-1185">Reference proteome</keyword>
<evidence type="ECO:0000256" key="2">
    <source>
        <dbReference type="SAM" id="Phobius"/>
    </source>
</evidence>
<dbReference type="Proteomes" id="UP000299011">
    <property type="component" value="Plasmid pHME132"/>
</dbReference>
<evidence type="ECO:0000313" key="8">
    <source>
        <dbReference type="Proteomes" id="UP000011603"/>
    </source>
</evidence>
<evidence type="ECO:0000313" key="4">
    <source>
        <dbReference type="EMBL" id="AHZ23964.1"/>
    </source>
</evidence>
<geneLocation type="plasmid" evidence="6 10">
    <name>pHME132</name>
</geneLocation>
<dbReference type="RefSeq" id="WP_004060448.1">
    <property type="nucleotide sequence ID" value="NC_017942.1"/>
</dbReference>
<dbReference type="SUPFAM" id="SSF52540">
    <property type="entry name" value="P-loop containing nucleoside triphosphate hydrolases"/>
    <property type="match status" value="1"/>
</dbReference>
<reference evidence="3" key="1">
    <citation type="journal article" date="2012" name="Appl. Environ. Microbiol.">
        <title>Identification of the haloarchaeal phasin (PhaP) that functions in polyhydroxyalkanoate accumulation and granule formation in Haloferax mediterranei.</title>
        <authorList>
            <person name="Cai S."/>
            <person name="Cai L."/>
            <person name="Liu H."/>
            <person name="Liu X."/>
            <person name="Han J."/>
            <person name="Zhou J."/>
            <person name="Xiang H."/>
        </authorList>
    </citation>
    <scope>NUCLEOTIDE SEQUENCE</scope>
    <source>
        <strain evidence="3">CGMCC 1.2087</strain>
    </source>
</reference>
<reference evidence="6 10" key="6">
    <citation type="submission" date="2019-04" db="EMBL/GenBank/DDBJ databases">
        <title>Methylomes of two halophilic Archaea, Haloarcula marismortui and Haloferax mediterranei.</title>
        <authorList>
            <person name="DasSarma S."/>
            <person name="DasSarma P."/>
            <person name="DasSarma S."/>
            <person name="Fomenkov A."/>
            <person name="Vincze T."/>
            <person name="Anton B.P."/>
            <person name="Roberts R.J."/>
        </authorList>
    </citation>
    <scope>NUCLEOTIDE SEQUENCE [LARGE SCALE GENOMIC DNA]</scope>
    <source>
        <strain evidence="6">ATCC 33500</strain>
        <strain evidence="10">ATCC 33500 / DSM 1411 / JCM 8866 / NBRC 14739 / NCIMB 2177 / R-4</strain>
        <plasmid evidence="6 10">pHME132</plasmid>
    </source>
</reference>
<reference evidence="3" key="5">
    <citation type="submission" date="2014-05" db="EMBL/GenBank/DDBJ databases">
        <authorList>
            <person name="Wang L."/>
            <person name="Yang H."/>
            <person name="Xiang H."/>
        </authorList>
    </citation>
    <scope>NUCLEOTIDE SEQUENCE</scope>
    <source>
        <strain evidence="3">CGMCC 1.2087</strain>
        <plasmid evidence="3">pHM100</plasmid>
    </source>
</reference>
<accession>I3R986</accession>
<evidence type="ECO:0000313" key="7">
    <source>
        <dbReference type="Proteomes" id="UP000006469"/>
    </source>
</evidence>
<geneLocation type="plasmid" evidence="3 7">
    <name>pHM100</name>
</geneLocation>
<reference evidence="4 9" key="4">
    <citation type="submission" date="2014-04" db="EMBL/GenBank/DDBJ databases">
        <title>Transcriptional profiles of Haloferax mediterranei on the basis of nitrogen availability.</title>
        <authorList>
            <person name="Bautista V."/>
        </authorList>
    </citation>
    <scope>NUCLEOTIDE SEQUENCE [LARGE SCALE GENOMIC DNA]</scope>
    <source>
        <strain evidence="4">ATCC 33500</strain>
        <strain evidence="9">ATCC 33500 / DSM 1411 / JCM 8866 / NBRC 14739 / NCIMB 2177 / R-4</strain>
        <plasmid evidence="4">HMPLAS3</plasmid>
        <plasmid evidence="9">Plasmid HMPLAS3</plasmid>
    </source>
</reference>
<organism evidence="3 7">
    <name type="scientific">Haloferax mediterranei (strain ATCC 33500 / DSM 1411 / JCM 8866 / NBRC 14739 / NCIMB 2177 / R-4)</name>
    <name type="common">Halobacterium mediterranei</name>
    <dbReference type="NCBI Taxonomy" id="523841"/>
    <lineage>
        <taxon>Archaea</taxon>
        <taxon>Methanobacteriati</taxon>
        <taxon>Methanobacteriota</taxon>
        <taxon>Stenosarchaea group</taxon>
        <taxon>Halobacteria</taxon>
        <taxon>Halobacteriales</taxon>
        <taxon>Haloferacaceae</taxon>
        <taxon>Haloferax</taxon>
    </lineage>
</organism>
<reference evidence="3 7" key="2">
    <citation type="journal article" date="2012" name="J. Bacteriol.">
        <title>Complete genome sequence of the metabolically versatile halophilic archaeon Haloferax mediterranei, a poly(3-hydroxybutyrate-co-3-hydroxyvalerate) producer.</title>
        <authorList>
            <person name="Han J."/>
            <person name="Zhang F."/>
            <person name="Hou J."/>
            <person name="Liu X."/>
            <person name="Li M."/>
            <person name="Liu H."/>
            <person name="Cai L."/>
            <person name="Zhang B."/>
            <person name="Chen Y."/>
            <person name="Zhou J."/>
            <person name="Hu S."/>
            <person name="Xiang H."/>
        </authorList>
    </citation>
    <scope>NUCLEOTIDE SEQUENCE [LARGE SCALE GENOMIC DNA]</scope>
    <source>
        <strain evidence="7">ATCC 33500 / DSM 1411 / JCM 8866 / NBRC 14739 / NCIMB 2177 / R-4</strain>
        <strain evidence="3">CGMCC 1.2087</strain>
        <plasmid evidence="7">pHM100</plasmid>
    </source>
</reference>
<evidence type="ECO:0000313" key="10">
    <source>
        <dbReference type="Proteomes" id="UP000299011"/>
    </source>
</evidence>
<evidence type="ECO:0000256" key="1">
    <source>
        <dbReference type="SAM" id="MobiDB-lite"/>
    </source>
</evidence>
<dbReference type="HOGENOM" id="CLU_249522_0_0_2"/>
<feature type="transmembrane region" description="Helical" evidence="2">
    <location>
        <begin position="26"/>
        <end position="47"/>
    </location>
</feature>
<dbReference type="EMBL" id="AOLO01000014">
    <property type="protein sequence ID" value="ELZ97533.1"/>
    <property type="molecule type" value="Genomic_DNA"/>
</dbReference>
<keyword evidence="3" id="KW-0614">Plasmid</keyword>
<sequence length="1483" mass="170212">MGFSSAKDLFFEYSTFGGETNFTKSIGSAIFGLITTVVGLQLSLISAGLSGTGISIISTISILLFPIGIIYYTFKSATRTTDSKFHTRLGRSKVMATYLFIGGFSVLLLHTVGITIMTQVGFLDLTVPDILLGLALSLGFAFVVAVANYSTLSDSYPSLSKVLDVFETESSEKLERIDNKIEGIGHVPRSETNRILESIHEPDDLDDIIIKGEGGVGKSGILKRVSENSEHDILFIDASSYSIIRSESDLAEELGLDVSLETCIQQVAANRPFVVVVDQLDDTNREAGEIYKNVILAVAQIDSVSTIIACRAYDLEHYSEFVALSNSEYIDNIITVNTLDESKVRDYLEKLGVTSPSQDLVNLCKEIEYLDVVGRLANRGSELENLSEQVTVWEEYRKLLEEDHSSDDQLRGTRIVDRAVEHAVRTTESGSSVFSISDRQWTDQRLRSMGVIQRGSKSSGERTFRFRHQQFQLYLYAWDKVTGTVDDENLFRDTLDELDENINNDVVKWMFAVYTDQEGELPSDTAEFLEEILDDVDGFGFYWASKIIDVVKKWDAAQNQPVTNTVLEKLETREDLYKYFFDAGTDPSWAEALAEAGKFQSPPSHLLGYLHEIASLHPEVVKEIIREDVSELDRRSQATVVSVINELPLEHGVELADIVQDGLEDQEPTIDLYYSRASEFVENLINGEFFEEGLELADSLLRVRLEGEPEGPNDEMMSSYYLTSLFEEGTLERLIENRPEESLEIFEENMRTAAEHRAENRGQAVEELSFFYLKSISNYGIEQNDRYQPFELYIGFLREALDNWFEISTDEAQKEKIESYLDEYPVFRGFGFYLLKEYGEDHENLVAKELLGEENYSDIQLKKEFDLLLKYGFEYLSTDHQNQVIELIKSVPIQDTFTQIAEERQEEQEDMTVDEIAEQYSSRWIRDRLWPIREYLPDDTKEELSELVERFEDDPEGPDTPAVRSGAVSYESPESEEDLRDRSPEDLINFCIEEPFEEEEWYESDSIEETGRTGAAEKVASIILDEPGKYASELPRLAEAPESYSTRLIGQLEDRIEEEPEILDSESFRTALWDLSNQIVTNTDQWPSRTRKRVGWLLRDGFGNADSYKYFLIEENKIRNLIFTLTEDPDPNIERDRPPEGYAGHNDPSHNALNTVRPVALDALIIYARRKADDESEELDSEVKSKLEEKLDDPSLGVHSVFGRRFVTLWVADQDWVVEHLTDIFPRSQSRQDKEKFTAAWDSYVAFNKTYKDIFPVLRSYYFHAIDLMVEGENTETVNADQRMAGHLLTNYLFEFDLEDWSDSLLAYLYDRSDPDLARQVAWSLWKWGDSADENQALSKWEKTRVLWKRRLDQVGEDETFSEELSWFVRWLEHVENSVELDEVEGLLRDSLNHIAQNRRAWATLEEYLSTQSNDYTETAVDIFYKLNMRYERPMHHGFTEEAEAILRPALEEFENGDETYEKAFEAAQTYEAEAQSFLDDHR</sequence>
<protein>
    <submittedName>
        <fullName evidence="3">Uncharacterized protein</fullName>
    </submittedName>
</protein>
<proteinExistence type="predicted"/>
<dbReference type="KEGG" id="hme:HFX_4105"/>
<keyword evidence="2" id="KW-0472">Membrane</keyword>
<dbReference type="Proteomes" id="UP000011603">
    <property type="component" value="Unassembled WGS sequence"/>
</dbReference>
<geneLocation type="plasmid" evidence="4 9">
    <name>HMPLAS3</name>
</geneLocation>
<dbReference type="EMBL" id="CP007552">
    <property type="protein sequence ID" value="AHZ23964.1"/>
    <property type="molecule type" value="Genomic_DNA"/>
</dbReference>
<keyword evidence="2" id="KW-0812">Transmembrane</keyword>
<evidence type="ECO:0000313" key="6">
    <source>
        <dbReference type="EMBL" id="QCQ77468.1"/>
    </source>
</evidence>